<evidence type="ECO:0000256" key="5">
    <source>
        <dbReference type="ARBA" id="ARBA00022801"/>
    </source>
</evidence>
<reference evidence="12" key="1">
    <citation type="submission" date="2024-06" db="EMBL/GenBank/DDBJ databases">
        <title>Multi-omics analyses provide insights into the biosynthesis of the anticancer antibiotic pleurotin in Hohenbuehelia grisea.</title>
        <authorList>
            <person name="Weaver J.A."/>
            <person name="Alberti F."/>
        </authorList>
    </citation>
    <scope>NUCLEOTIDE SEQUENCE [LARGE SCALE GENOMIC DNA]</scope>
    <source>
        <strain evidence="12">T-177</strain>
    </source>
</reference>
<sequence length="279" mass="31101">MLYTSPLIYLTPLAAFLGPLISASPLNSRAEPPKAADPPIVDNNGVIKVYWHVITANDTLEGGHLPLETMRHQIEMLNRNYEGSGFSFVLHDHGYYQNKDWFHNNDPQGTLVDSLQRSQLITPLEKERGTNVKNPSDMNIWSINDPNPNFGGEGAFPSAIIDETVGITMDVDYLQKDSPVLTHEVGHWMGLLHTFDMECENNGDFLSDTIAERIPTEVQQKNCEPRIGCDGKSFVPTNFMSYGGTECISEFSEQQKSLMRTNMLKIRGFKAGPIAPNTA</sequence>
<feature type="chain" id="PRO_5047443609" description="Peptidase M43 pregnancy-associated plasma-A domain-containing protein" evidence="9">
    <location>
        <begin position="24"/>
        <end position="279"/>
    </location>
</feature>
<keyword evidence="8" id="KW-1015">Disulfide bond</keyword>
<protein>
    <recommendedName>
        <fullName evidence="10">Peptidase M43 pregnancy-associated plasma-A domain-containing protein</fullName>
    </recommendedName>
</protein>
<evidence type="ECO:0000256" key="7">
    <source>
        <dbReference type="ARBA" id="ARBA00023049"/>
    </source>
</evidence>
<dbReference type="PANTHER" id="PTHR47466">
    <property type="match status" value="1"/>
</dbReference>
<feature type="domain" description="Peptidase M43 pregnancy-associated plasma-A" evidence="10">
    <location>
        <begin position="166"/>
        <end position="261"/>
    </location>
</feature>
<organism evidence="11 12">
    <name type="scientific">Hohenbuehelia grisea</name>
    <dbReference type="NCBI Taxonomy" id="104357"/>
    <lineage>
        <taxon>Eukaryota</taxon>
        <taxon>Fungi</taxon>
        <taxon>Dikarya</taxon>
        <taxon>Basidiomycota</taxon>
        <taxon>Agaricomycotina</taxon>
        <taxon>Agaricomycetes</taxon>
        <taxon>Agaricomycetidae</taxon>
        <taxon>Agaricales</taxon>
        <taxon>Pleurotineae</taxon>
        <taxon>Pleurotaceae</taxon>
        <taxon>Hohenbuehelia</taxon>
    </lineage>
</organism>
<keyword evidence="2" id="KW-0645">Protease</keyword>
<dbReference type="PANTHER" id="PTHR47466:SF1">
    <property type="entry name" value="METALLOPROTEASE MEP1 (AFU_ORTHOLOGUE AFUA_1G07730)-RELATED"/>
    <property type="match status" value="1"/>
</dbReference>
<keyword evidence="6" id="KW-0862">Zinc</keyword>
<dbReference type="Pfam" id="PF05572">
    <property type="entry name" value="Peptidase_M43"/>
    <property type="match status" value="1"/>
</dbReference>
<dbReference type="Proteomes" id="UP001556367">
    <property type="component" value="Unassembled WGS sequence"/>
</dbReference>
<keyword evidence="5" id="KW-0378">Hydrolase</keyword>
<dbReference type="Gene3D" id="3.40.390.10">
    <property type="entry name" value="Collagenase (Catalytic Domain)"/>
    <property type="match status" value="1"/>
</dbReference>
<accession>A0ABR3JMU6</accession>
<keyword evidence="12" id="KW-1185">Reference proteome</keyword>
<dbReference type="InterPro" id="IPR008754">
    <property type="entry name" value="Peptidase_M43"/>
</dbReference>
<evidence type="ECO:0000256" key="9">
    <source>
        <dbReference type="SAM" id="SignalP"/>
    </source>
</evidence>
<name>A0ABR3JMU6_9AGAR</name>
<evidence type="ECO:0000313" key="11">
    <source>
        <dbReference type="EMBL" id="KAL0956618.1"/>
    </source>
</evidence>
<gene>
    <name evidence="11" type="ORF">HGRIS_002753</name>
</gene>
<evidence type="ECO:0000256" key="6">
    <source>
        <dbReference type="ARBA" id="ARBA00022833"/>
    </source>
</evidence>
<dbReference type="EMBL" id="JASNQZ010000006">
    <property type="protein sequence ID" value="KAL0956618.1"/>
    <property type="molecule type" value="Genomic_DNA"/>
</dbReference>
<keyword evidence="3" id="KW-0479">Metal-binding</keyword>
<proteinExistence type="inferred from homology"/>
<feature type="signal peptide" evidence="9">
    <location>
        <begin position="1"/>
        <end position="23"/>
    </location>
</feature>
<comment type="caution">
    <text evidence="11">The sequence shown here is derived from an EMBL/GenBank/DDBJ whole genome shotgun (WGS) entry which is preliminary data.</text>
</comment>
<evidence type="ECO:0000259" key="10">
    <source>
        <dbReference type="Pfam" id="PF05572"/>
    </source>
</evidence>
<evidence type="ECO:0000256" key="4">
    <source>
        <dbReference type="ARBA" id="ARBA00022729"/>
    </source>
</evidence>
<evidence type="ECO:0000313" key="12">
    <source>
        <dbReference type="Proteomes" id="UP001556367"/>
    </source>
</evidence>
<keyword evidence="7" id="KW-0482">Metalloprotease</keyword>
<evidence type="ECO:0000256" key="3">
    <source>
        <dbReference type="ARBA" id="ARBA00022723"/>
    </source>
</evidence>
<evidence type="ECO:0000256" key="2">
    <source>
        <dbReference type="ARBA" id="ARBA00022670"/>
    </source>
</evidence>
<comment type="similarity">
    <text evidence="1">Belongs to the peptidase M43B family.</text>
</comment>
<keyword evidence="4 9" id="KW-0732">Signal</keyword>
<evidence type="ECO:0000256" key="1">
    <source>
        <dbReference type="ARBA" id="ARBA00008721"/>
    </source>
</evidence>
<evidence type="ECO:0000256" key="8">
    <source>
        <dbReference type="ARBA" id="ARBA00023157"/>
    </source>
</evidence>
<dbReference type="SUPFAM" id="SSF55486">
    <property type="entry name" value="Metalloproteases ('zincins'), catalytic domain"/>
    <property type="match status" value="1"/>
</dbReference>
<dbReference type="InterPro" id="IPR024079">
    <property type="entry name" value="MetalloPept_cat_dom_sf"/>
</dbReference>